<evidence type="ECO:0000256" key="6">
    <source>
        <dbReference type="ARBA" id="ARBA00023136"/>
    </source>
</evidence>
<evidence type="ECO:0000259" key="12">
    <source>
        <dbReference type="Pfam" id="PF07715"/>
    </source>
</evidence>
<keyword evidence="10" id="KW-0732">Signal</keyword>
<dbReference type="EMBL" id="CP041742">
    <property type="protein sequence ID" value="QDQ73701.1"/>
    <property type="molecule type" value="Genomic_DNA"/>
</dbReference>
<sequence>MKPRTTRPVLRFAALPFAILATLAGTGAASAQDATTPSTDADQAKTLDRIEVTGSRIRRVDAENASPVVTIDRQAIEKTGKLTIGDLVQELPNIAGAATNPTVNNGGGTGASTIDLRGLGSQRTLILINGRRVVHTGGADGGADVNAIPASAVERIEVLTVGASSVYGSDAIAGVVNFIMRKDFEGMQASIDYGISSRSDGQRTGGSFTFGQAGEKGNVIAGVNYNQFDGILSGDRDYSKVATYLYAGSAFSAGGSSRNPRGFISLPATNPTAIALGCTDVTRIPGASGATASDYRCYAPTDGYNFQAVNLIQTPQERTNAFFLANYQITDDVNAFLEVYHNKTSANFALAPLPFDARTDAVTVSADNYYNPFGAEFGPDGTAFRTRFTSLGQRAAFNNTTTDQVVAGLEGFLGDTWKWDFAMNYGHQSLLTKTNGYVLYAGLADALGPSFQDTDGSIVCGTPDDPSTPTIDERNVIAGCTPVNIFNVEDPATIATLSKYNVNPYGSTLYVSKGFEANASGELFDMPAGAAQLAFGAQWRKEYQRSEVEFVTVANPDATCQISQEACASPVKGDFTASELYAELFLPLLKDVSFAKTLNVTLGTRYSDYDLFGNNTSSKLQVEWRPIDDLLLRGTVAEVFRAPSVTDLFAGPAGNAPLLQELCIGYGADPDLVLANDGTVISDGPLTPTYNHEQACGTPTGASHGPAGAPPLTPGTVYDPGTGIPLNGGIADTGLGQSTGVTSGAAYVGYDLKPEQGKSFDWGLVYDPSWLPGFSVSLDYWRLYLNDTITNISAQIVLNSCYANPASDLCRFINRFDNGEVNYIRQPAVNLGRLDVKGWDLALRYKLPDTAWGSWSFGFDGTYVAQWDNDTDTTTDADAVVHLAGHYDSSYGMFGRIRARAFANWNMGDWSASWRIRYIGAFDLGNADIRQGSSADGACSYTARPQFCGVEVPYGSTTYHSFSVTYAMPKINSTIELGVDNAFDKQPPIVYNNNVLNANTDVNTFDTIGRYFFGRYTVKF</sequence>
<dbReference type="Gene3D" id="2.40.170.20">
    <property type="entry name" value="TonB-dependent receptor, beta-barrel domain"/>
    <property type="match status" value="1"/>
</dbReference>
<keyword evidence="13" id="KW-0675">Receptor</keyword>
<name>A0A516V5D3_9GAMM</name>
<evidence type="ECO:0000256" key="4">
    <source>
        <dbReference type="ARBA" id="ARBA00022692"/>
    </source>
</evidence>
<evidence type="ECO:0000313" key="13">
    <source>
        <dbReference type="EMBL" id="QDQ73701.1"/>
    </source>
</evidence>
<evidence type="ECO:0000256" key="7">
    <source>
        <dbReference type="ARBA" id="ARBA00023237"/>
    </source>
</evidence>
<reference evidence="13 14" key="1">
    <citation type="submission" date="2019-07" db="EMBL/GenBank/DDBJ databases">
        <title>Lysobacter weifangensis sp. nov., isolated from bensulfuron-methyl contaminated farmland soil.</title>
        <authorList>
            <person name="Zhao H."/>
        </authorList>
    </citation>
    <scope>NUCLEOTIDE SEQUENCE [LARGE SCALE GENOMIC DNA]</scope>
    <source>
        <strain evidence="13 14">CC-Bw-6</strain>
    </source>
</reference>
<evidence type="ECO:0000256" key="2">
    <source>
        <dbReference type="ARBA" id="ARBA00022448"/>
    </source>
</evidence>
<dbReference type="Pfam" id="PF07715">
    <property type="entry name" value="Plug"/>
    <property type="match status" value="1"/>
</dbReference>
<keyword evidence="6 8" id="KW-0472">Membrane</keyword>
<gene>
    <name evidence="13" type="ORF">FNZ56_07355</name>
</gene>
<protein>
    <submittedName>
        <fullName evidence="13">TonB-dependent receptor</fullName>
    </submittedName>
</protein>
<organism evidence="13 14">
    <name type="scientific">Pseudoluteimonas lycopersici</name>
    <dbReference type="NCBI Taxonomy" id="1324796"/>
    <lineage>
        <taxon>Bacteria</taxon>
        <taxon>Pseudomonadati</taxon>
        <taxon>Pseudomonadota</taxon>
        <taxon>Gammaproteobacteria</taxon>
        <taxon>Lysobacterales</taxon>
        <taxon>Lysobacteraceae</taxon>
        <taxon>Pseudoluteimonas</taxon>
    </lineage>
</organism>
<keyword evidence="7 8" id="KW-0998">Cell outer membrane</keyword>
<accession>A0A516V5D3</accession>
<evidence type="ECO:0000313" key="14">
    <source>
        <dbReference type="Proteomes" id="UP000315891"/>
    </source>
</evidence>
<dbReference type="GO" id="GO:0009279">
    <property type="term" value="C:cell outer membrane"/>
    <property type="evidence" value="ECO:0007669"/>
    <property type="project" value="UniProtKB-SubCell"/>
</dbReference>
<comment type="subcellular location">
    <subcellularLocation>
        <location evidence="1 8">Cell outer membrane</location>
        <topology evidence="1 8">Multi-pass membrane protein</topology>
    </subcellularLocation>
</comment>
<dbReference type="InterPro" id="IPR036942">
    <property type="entry name" value="Beta-barrel_TonB_sf"/>
</dbReference>
<keyword evidence="2 8" id="KW-0813">Transport</keyword>
<dbReference type="AlphaFoldDB" id="A0A516V5D3"/>
<dbReference type="PANTHER" id="PTHR47234">
    <property type="match status" value="1"/>
</dbReference>
<dbReference type="Proteomes" id="UP000315891">
    <property type="component" value="Chromosome"/>
</dbReference>
<evidence type="ECO:0000256" key="1">
    <source>
        <dbReference type="ARBA" id="ARBA00004571"/>
    </source>
</evidence>
<dbReference type="Gene3D" id="2.170.130.10">
    <property type="entry name" value="TonB-dependent receptor, plug domain"/>
    <property type="match status" value="1"/>
</dbReference>
<dbReference type="InterPro" id="IPR037066">
    <property type="entry name" value="Plug_dom_sf"/>
</dbReference>
<dbReference type="InterPro" id="IPR012910">
    <property type="entry name" value="Plug_dom"/>
</dbReference>
<dbReference type="Pfam" id="PF00593">
    <property type="entry name" value="TonB_dep_Rec_b-barrel"/>
    <property type="match status" value="1"/>
</dbReference>
<dbReference type="InterPro" id="IPR000531">
    <property type="entry name" value="Beta-barrel_TonB"/>
</dbReference>
<keyword evidence="5 9" id="KW-0798">TonB box</keyword>
<evidence type="ECO:0000256" key="8">
    <source>
        <dbReference type="PROSITE-ProRule" id="PRU01360"/>
    </source>
</evidence>
<dbReference type="InterPro" id="IPR039426">
    <property type="entry name" value="TonB-dep_rcpt-like"/>
</dbReference>
<feature type="domain" description="TonB-dependent receptor plug" evidence="12">
    <location>
        <begin position="63"/>
        <end position="175"/>
    </location>
</feature>
<keyword evidence="4 8" id="KW-0812">Transmembrane</keyword>
<dbReference type="OrthoDB" id="6276154at2"/>
<keyword evidence="3 8" id="KW-1134">Transmembrane beta strand</keyword>
<feature type="chain" id="PRO_5021932394" evidence="10">
    <location>
        <begin position="32"/>
        <end position="1020"/>
    </location>
</feature>
<dbReference type="PANTHER" id="PTHR47234:SF2">
    <property type="entry name" value="TONB-DEPENDENT RECEPTOR"/>
    <property type="match status" value="1"/>
</dbReference>
<evidence type="ECO:0000256" key="10">
    <source>
        <dbReference type="SAM" id="SignalP"/>
    </source>
</evidence>
<keyword evidence="14" id="KW-1185">Reference proteome</keyword>
<feature type="signal peptide" evidence="10">
    <location>
        <begin position="1"/>
        <end position="31"/>
    </location>
</feature>
<dbReference type="PROSITE" id="PS52016">
    <property type="entry name" value="TONB_DEPENDENT_REC_3"/>
    <property type="match status" value="1"/>
</dbReference>
<feature type="domain" description="TonB-dependent receptor-like beta-barrel" evidence="11">
    <location>
        <begin position="363"/>
        <end position="981"/>
    </location>
</feature>
<dbReference type="RefSeq" id="WP_143879213.1">
    <property type="nucleotide sequence ID" value="NZ_CP041742.1"/>
</dbReference>
<dbReference type="SUPFAM" id="SSF56935">
    <property type="entry name" value="Porins"/>
    <property type="match status" value="1"/>
</dbReference>
<comment type="similarity">
    <text evidence="8 9">Belongs to the TonB-dependent receptor family.</text>
</comment>
<evidence type="ECO:0000256" key="3">
    <source>
        <dbReference type="ARBA" id="ARBA00022452"/>
    </source>
</evidence>
<proteinExistence type="inferred from homology"/>
<evidence type="ECO:0000259" key="11">
    <source>
        <dbReference type="Pfam" id="PF00593"/>
    </source>
</evidence>
<evidence type="ECO:0000256" key="5">
    <source>
        <dbReference type="ARBA" id="ARBA00023077"/>
    </source>
</evidence>
<evidence type="ECO:0000256" key="9">
    <source>
        <dbReference type="RuleBase" id="RU003357"/>
    </source>
</evidence>